<gene>
    <name evidence="5" type="ORF">DFR48_105258</name>
</gene>
<evidence type="ECO:0000259" key="4">
    <source>
        <dbReference type="PROSITE" id="PS50949"/>
    </source>
</evidence>
<dbReference type="PANTHER" id="PTHR44846:SF1">
    <property type="entry name" value="MANNOSYL-D-GLYCERATE TRANSPORT_METABOLISM SYSTEM REPRESSOR MNGR-RELATED"/>
    <property type="match status" value="1"/>
</dbReference>
<keyword evidence="2" id="KW-0238">DNA-binding</keyword>
<reference evidence="5 6" key="1">
    <citation type="submission" date="2018-07" db="EMBL/GenBank/DDBJ databases">
        <title>Genomic Encyclopedia of Type Strains, Phase IV (KMG-IV): sequencing the most valuable type-strain genomes for metagenomic binning, comparative biology and taxonomic classification.</title>
        <authorList>
            <person name="Goeker M."/>
        </authorList>
    </citation>
    <scope>NUCLEOTIDE SEQUENCE [LARGE SCALE GENOMIC DNA]</scope>
    <source>
        <strain evidence="5 6">DSM 25528</strain>
    </source>
</reference>
<dbReference type="SUPFAM" id="SSF46785">
    <property type="entry name" value="Winged helix' DNA-binding domain"/>
    <property type="match status" value="1"/>
</dbReference>
<organism evidence="5 6">
    <name type="scientific">Ciceribacter lividus</name>
    <dbReference type="NCBI Taxonomy" id="1197950"/>
    <lineage>
        <taxon>Bacteria</taxon>
        <taxon>Pseudomonadati</taxon>
        <taxon>Pseudomonadota</taxon>
        <taxon>Alphaproteobacteria</taxon>
        <taxon>Hyphomicrobiales</taxon>
        <taxon>Rhizobiaceae</taxon>
        <taxon>Ciceribacter</taxon>
    </lineage>
</organism>
<keyword evidence="6" id="KW-1185">Reference proteome</keyword>
<dbReference type="SMART" id="SM00345">
    <property type="entry name" value="HTH_GNTR"/>
    <property type="match status" value="1"/>
</dbReference>
<dbReference type="Pfam" id="PF07702">
    <property type="entry name" value="UTRA"/>
    <property type="match status" value="1"/>
</dbReference>
<dbReference type="Proteomes" id="UP000252582">
    <property type="component" value="Unassembled WGS sequence"/>
</dbReference>
<dbReference type="PRINTS" id="PR00035">
    <property type="entry name" value="HTHGNTR"/>
</dbReference>
<keyword evidence="3" id="KW-0804">Transcription</keyword>
<proteinExistence type="predicted"/>
<dbReference type="InterPro" id="IPR011663">
    <property type="entry name" value="UTRA"/>
</dbReference>
<dbReference type="SUPFAM" id="SSF64288">
    <property type="entry name" value="Chorismate lyase-like"/>
    <property type="match status" value="1"/>
</dbReference>
<name>A0A6I7HMG1_9HYPH</name>
<evidence type="ECO:0000313" key="5">
    <source>
        <dbReference type="EMBL" id="RCW24913.1"/>
    </source>
</evidence>
<sequence length="256" mass="28280">MGHTPDMSETLPLEQLQTVRGGPLYVRLKKMIQDAVSSGRLKHGDALPAERDIADVAQISRVTVRKAIDDLVAEGLLVRRRGSGTFVVTPVPRMQQPLSQLTSFTEDMRRRGMVAGSRWIERGLFFPTPEETMMLGLVGGARVARLIRVRTANDMPIAFERTSLPDDILPDPNAVDDSLYKLLLSRGFRPIRANQRISAVVLKDEETEILGVPPGSAALAVQRIAYLESGRVMEMSRALYRSDAYDLVAELTIGSP</sequence>
<dbReference type="GO" id="GO:0045892">
    <property type="term" value="P:negative regulation of DNA-templated transcription"/>
    <property type="evidence" value="ECO:0007669"/>
    <property type="project" value="TreeGrafter"/>
</dbReference>
<evidence type="ECO:0000256" key="2">
    <source>
        <dbReference type="ARBA" id="ARBA00023125"/>
    </source>
</evidence>
<dbReference type="Gene3D" id="3.40.1410.10">
    <property type="entry name" value="Chorismate lyase-like"/>
    <property type="match status" value="1"/>
</dbReference>
<keyword evidence="1" id="KW-0805">Transcription regulation</keyword>
<dbReference type="PANTHER" id="PTHR44846">
    <property type="entry name" value="MANNOSYL-D-GLYCERATE TRANSPORT/METABOLISM SYSTEM REPRESSOR MNGR-RELATED"/>
    <property type="match status" value="1"/>
</dbReference>
<evidence type="ECO:0000256" key="3">
    <source>
        <dbReference type="ARBA" id="ARBA00023163"/>
    </source>
</evidence>
<dbReference type="EMBL" id="QPIX01000005">
    <property type="protein sequence ID" value="RCW24913.1"/>
    <property type="molecule type" value="Genomic_DNA"/>
</dbReference>
<dbReference type="CDD" id="cd07377">
    <property type="entry name" value="WHTH_GntR"/>
    <property type="match status" value="1"/>
</dbReference>
<dbReference type="InterPro" id="IPR028978">
    <property type="entry name" value="Chorismate_lyase_/UTRA_dom_sf"/>
</dbReference>
<dbReference type="InterPro" id="IPR000524">
    <property type="entry name" value="Tscrpt_reg_HTH_GntR"/>
</dbReference>
<dbReference type="InterPro" id="IPR036390">
    <property type="entry name" value="WH_DNA-bd_sf"/>
</dbReference>
<dbReference type="GO" id="GO:0003677">
    <property type="term" value="F:DNA binding"/>
    <property type="evidence" value="ECO:0007669"/>
    <property type="project" value="UniProtKB-KW"/>
</dbReference>
<dbReference type="InterPro" id="IPR050679">
    <property type="entry name" value="Bact_HTH_transcr_reg"/>
</dbReference>
<dbReference type="GO" id="GO:0003700">
    <property type="term" value="F:DNA-binding transcription factor activity"/>
    <property type="evidence" value="ECO:0007669"/>
    <property type="project" value="InterPro"/>
</dbReference>
<dbReference type="Pfam" id="PF00392">
    <property type="entry name" value="GntR"/>
    <property type="match status" value="1"/>
</dbReference>
<protein>
    <submittedName>
        <fullName evidence="5">GntR family transcriptional regulator</fullName>
    </submittedName>
</protein>
<accession>A0A6I7HMG1</accession>
<evidence type="ECO:0000256" key="1">
    <source>
        <dbReference type="ARBA" id="ARBA00023015"/>
    </source>
</evidence>
<dbReference type="PROSITE" id="PS50949">
    <property type="entry name" value="HTH_GNTR"/>
    <property type="match status" value="1"/>
</dbReference>
<evidence type="ECO:0000313" key="6">
    <source>
        <dbReference type="Proteomes" id="UP000252582"/>
    </source>
</evidence>
<dbReference type="AlphaFoldDB" id="A0A6I7HMG1"/>
<comment type="caution">
    <text evidence="5">The sequence shown here is derived from an EMBL/GenBank/DDBJ whole genome shotgun (WGS) entry which is preliminary data.</text>
</comment>
<dbReference type="Gene3D" id="1.10.10.10">
    <property type="entry name" value="Winged helix-like DNA-binding domain superfamily/Winged helix DNA-binding domain"/>
    <property type="match status" value="1"/>
</dbReference>
<dbReference type="InterPro" id="IPR036388">
    <property type="entry name" value="WH-like_DNA-bd_sf"/>
</dbReference>
<feature type="domain" description="HTH gntR-type" evidence="4">
    <location>
        <begin position="22"/>
        <end position="90"/>
    </location>
</feature>
<dbReference type="SMART" id="SM00866">
    <property type="entry name" value="UTRA"/>
    <property type="match status" value="1"/>
</dbReference>